<dbReference type="EMBL" id="LWDX02017024">
    <property type="protein sequence ID" value="OEL33949.1"/>
    <property type="molecule type" value="Genomic_DNA"/>
</dbReference>
<dbReference type="InterPro" id="IPR008974">
    <property type="entry name" value="TRAF-like"/>
</dbReference>
<feature type="domain" description="MATH" evidence="1">
    <location>
        <begin position="16"/>
        <end position="144"/>
    </location>
</feature>
<dbReference type="PANTHER" id="PTHR26379:SF443">
    <property type="entry name" value="MATH DOMAIN CONTAINING PROTEIN"/>
    <property type="match status" value="1"/>
</dbReference>
<dbReference type="PANTHER" id="PTHR26379">
    <property type="entry name" value="BTB/POZ AND MATH DOMAIN-CONTAINING PROTEIN 1"/>
    <property type="match status" value="1"/>
</dbReference>
<dbReference type="Gene3D" id="2.60.210.10">
    <property type="entry name" value="Apoptosis, Tumor Necrosis Factor Receptor Associated Protein 2, Chain A"/>
    <property type="match status" value="1"/>
</dbReference>
<dbReference type="STRING" id="888268.A0A1E5W944"/>
<gene>
    <name evidence="2" type="ORF">BAE44_0005032</name>
</gene>
<reference evidence="2 3" key="1">
    <citation type="submission" date="2016-09" db="EMBL/GenBank/DDBJ databases">
        <title>The draft genome of Dichanthelium oligosanthes: A C3 panicoid grass species.</title>
        <authorList>
            <person name="Studer A.J."/>
            <person name="Schnable J.C."/>
            <person name="Brutnell T.P."/>
        </authorList>
    </citation>
    <scope>NUCLEOTIDE SEQUENCE [LARGE SCALE GENOMIC DNA]</scope>
    <source>
        <strain evidence="3">cv. Kellogg 1175</strain>
        <tissue evidence="2">Leaf</tissue>
    </source>
</reference>
<dbReference type="SMART" id="SM00061">
    <property type="entry name" value="MATH"/>
    <property type="match status" value="1"/>
</dbReference>
<comment type="caution">
    <text evidence="2">The sequence shown here is derived from an EMBL/GenBank/DDBJ whole genome shotgun (WGS) entry which is preliminary data.</text>
</comment>
<dbReference type="PROSITE" id="PS50144">
    <property type="entry name" value="MATH"/>
    <property type="match status" value="1"/>
</dbReference>
<dbReference type="CDD" id="cd00121">
    <property type="entry name" value="MATH"/>
    <property type="match status" value="1"/>
</dbReference>
<dbReference type="GO" id="GO:0016567">
    <property type="term" value="P:protein ubiquitination"/>
    <property type="evidence" value="ECO:0007669"/>
    <property type="project" value="InterPro"/>
</dbReference>
<evidence type="ECO:0000259" key="1">
    <source>
        <dbReference type="PROSITE" id="PS50144"/>
    </source>
</evidence>
<dbReference type="OrthoDB" id="597308at2759"/>
<name>A0A1E5W944_9POAL</name>
<dbReference type="Pfam" id="PF22486">
    <property type="entry name" value="MATH_2"/>
    <property type="match status" value="1"/>
</dbReference>
<organism evidence="2 3">
    <name type="scientific">Dichanthelium oligosanthes</name>
    <dbReference type="NCBI Taxonomy" id="888268"/>
    <lineage>
        <taxon>Eukaryota</taxon>
        <taxon>Viridiplantae</taxon>
        <taxon>Streptophyta</taxon>
        <taxon>Embryophyta</taxon>
        <taxon>Tracheophyta</taxon>
        <taxon>Spermatophyta</taxon>
        <taxon>Magnoliopsida</taxon>
        <taxon>Liliopsida</taxon>
        <taxon>Poales</taxon>
        <taxon>Poaceae</taxon>
        <taxon>PACMAD clade</taxon>
        <taxon>Panicoideae</taxon>
        <taxon>Panicodae</taxon>
        <taxon>Paniceae</taxon>
        <taxon>Dichantheliinae</taxon>
        <taxon>Dichanthelium</taxon>
    </lineage>
</organism>
<accession>A0A1E5W944</accession>
<evidence type="ECO:0000313" key="2">
    <source>
        <dbReference type="EMBL" id="OEL33949.1"/>
    </source>
</evidence>
<dbReference type="AlphaFoldDB" id="A0A1E5W944"/>
<keyword evidence="3" id="KW-1185">Reference proteome</keyword>
<protein>
    <recommendedName>
        <fullName evidence="1">MATH domain-containing protein</fullName>
    </recommendedName>
</protein>
<dbReference type="Proteomes" id="UP000095767">
    <property type="component" value="Unassembled WGS sequence"/>
</dbReference>
<dbReference type="SUPFAM" id="SSF49599">
    <property type="entry name" value="TRAF domain-like"/>
    <property type="match status" value="1"/>
</dbReference>
<sequence>MEEVSASTVAAMATTTGHHLLKLEGYRRLKSIHGNGKYFESCQFEAAGHTWKLRCYPNGDSSENAGFFSLYLVYDGAAVYAEVELALVYHHRKFLPRLPPYSRMYTNNFGKGEYWWGFGKFIRTEAQRSFGFLKDDCLAVRCKITVVETSAVKNGFMKAQDMEMLGMLCKCDDDLCKRHHLRF</sequence>
<proteinExistence type="predicted"/>
<dbReference type="InterPro" id="IPR045005">
    <property type="entry name" value="BPM1-6"/>
</dbReference>
<evidence type="ECO:0000313" key="3">
    <source>
        <dbReference type="Proteomes" id="UP000095767"/>
    </source>
</evidence>
<dbReference type="InterPro" id="IPR002083">
    <property type="entry name" value="MATH/TRAF_dom"/>
</dbReference>